<proteinExistence type="predicted"/>
<accession>A0AAV5TG87</accession>
<feature type="non-terminal residue" evidence="1">
    <location>
        <position position="79"/>
    </location>
</feature>
<gene>
    <name evidence="1" type="ORF">PENTCL1PPCAC_15244</name>
</gene>
<comment type="caution">
    <text evidence="1">The sequence shown here is derived from an EMBL/GenBank/DDBJ whole genome shotgun (WGS) entry which is preliminary data.</text>
</comment>
<organism evidence="1 2">
    <name type="scientific">Pristionchus entomophagus</name>
    <dbReference type="NCBI Taxonomy" id="358040"/>
    <lineage>
        <taxon>Eukaryota</taxon>
        <taxon>Metazoa</taxon>
        <taxon>Ecdysozoa</taxon>
        <taxon>Nematoda</taxon>
        <taxon>Chromadorea</taxon>
        <taxon>Rhabditida</taxon>
        <taxon>Rhabditina</taxon>
        <taxon>Diplogasteromorpha</taxon>
        <taxon>Diplogasteroidea</taxon>
        <taxon>Neodiplogasteridae</taxon>
        <taxon>Pristionchus</taxon>
    </lineage>
</organism>
<reference evidence="1" key="1">
    <citation type="submission" date="2023-10" db="EMBL/GenBank/DDBJ databases">
        <title>Genome assembly of Pristionchus species.</title>
        <authorList>
            <person name="Yoshida K."/>
            <person name="Sommer R.J."/>
        </authorList>
    </citation>
    <scope>NUCLEOTIDE SEQUENCE</scope>
    <source>
        <strain evidence="1">RS0144</strain>
    </source>
</reference>
<keyword evidence="2" id="KW-1185">Reference proteome</keyword>
<sequence>NGYDGSVTTTGKPGSSKGGLTKAIFEELMGSNFFGITIIKGDEGVAEQRTCHHLLKLDLLRQNLWHHRSHEECRWPIRC</sequence>
<evidence type="ECO:0000313" key="2">
    <source>
        <dbReference type="Proteomes" id="UP001432027"/>
    </source>
</evidence>
<dbReference type="EMBL" id="BTSX01000004">
    <property type="protein sequence ID" value="GMS93069.1"/>
    <property type="molecule type" value="Genomic_DNA"/>
</dbReference>
<evidence type="ECO:0000313" key="1">
    <source>
        <dbReference type="EMBL" id="GMS93069.1"/>
    </source>
</evidence>
<feature type="non-terminal residue" evidence="1">
    <location>
        <position position="1"/>
    </location>
</feature>
<protein>
    <submittedName>
        <fullName evidence="1">Uncharacterized protein</fullName>
    </submittedName>
</protein>
<dbReference type="AlphaFoldDB" id="A0AAV5TG87"/>
<dbReference type="Proteomes" id="UP001432027">
    <property type="component" value="Unassembled WGS sequence"/>
</dbReference>
<name>A0AAV5TG87_9BILA</name>